<organism evidence="1 3">
    <name type="scientific">Medicago truncatula</name>
    <name type="common">Barrel medic</name>
    <name type="synonym">Medicago tribuloides</name>
    <dbReference type="NCBI Taxonomy" id="3880"/>
    <lineage>
        <taxon>Eukaryota</taxon>
        <taxon>Viridiplantae</taxon>
        <taxon>Streptophyta</taxon>
        <taxon>Embryophyta</taxon>
        <taxon>Tracheophyta</taxon>
        <taxon>Spermatophyta</taxon>
        <taxon>Magnoliopsida</taxon>
        <taxon>eudicotyledons</taxon>
        <taxon>Gunneridae</taxon>
        <taxon>Pentapetalae</taxon>
        <taxon>rosids</taxon>
        <taxon>fabids</taxon>
        <taxon>Fabales</taxon>
        <taxon>Fabaceae</taxon>
        <taxon>Papilionoideae</taxon>
        <taxon>50 kb inversion clade</taxon>
        <taxon>NPAAA clade</taxon>
        <taxon>Hologalegina</taxon>
        <taxon>IRL clade</taxon>
        <taxon>Trifolieae</taxon>
        <taxon>Medicago</taxon>
    </lineage>
</organism>
<reference evidence="1 3" key="1">
    <citation type="journal article" date="2011" name="Nature">
        <title>The Medicago genome provides insight into the evolution of rhizobial symbioses.</title>
        <authorList>
            <person name="Young N.D."/>
            <person name="Debelle F."/>
            <person name="Oldroyd G.E."/>
            <person name="Geurts R."/>
            <person name="Cannon S.B."/>
            <person name="Udvardi M.K."/>
            <person name="Benedito V.A."/>
            <person name="Mayer K.F."/>
            <person name="Gouzy J."/>
            <person name="Schoof H."/>
            <person name="Van de Peer Y."/>
            <person name="Proost S."/>
            <person name="Cook D.R."/>
            <person name="Meyers B.C."/>
            <person name="Spannagl M."/>
            <person name="Cheung F."/>
            <person name="De Mita S."/>
            <person name="Krishnakumar V."/>
            <person name="Gundlach H."/>
            <person name="Zhou S."/>
            <person name="Mudge J."/>
            <person name="Bharti A.K."/>
            <person name="Murray J.D."/>
            <person name="Naoumkina M.A."/>
            <person name="Rosen B."/>
            <person name="Silverstein K.A."/>
            <person name="Tang H."/>
            <person name="Rombauts S."/>
            <person name="Zhao P.X."/>
            <person name="Zhou P."/>
            <person name="Barbe V."/>
            <person name="Bardou P."/>
            <person name="Bechner M."/>
            <person name="Bellec A."/>
            <person name="Berger A."/>
            <person name="Berges H."/>
            <person name="Bidwell S."/>
            <person name="Bisseling T."/>
            <person name="Choisne N."/>
            <person name="Couloux A."/>
            <person name="Denny R."/>
            <person name="Deshpande S."/>
            <person name="Dai X."/>
            <person name="Doyle J.J."/>
            <person name="Dudez A.M."/>
            <person name="Farmer A.D."/>
            <person name="Fouteau S."/>
            <person name="Franken C."/>
            <person name="Gibelin C."/>
            <person name="Gish J."/>
            <person name="Goldstein S."/>
            <person name="Gonzalez A.J."/>
            <person name="Green P.J."/>
            <person name="Hallab A."/>
            <person name="Hartog M."/>
            <person name="Hua A."/>
            <person name="Humphray S.J."/>
            <person name="Jeong D.H."/>
            <person name="Jing Y."/>
            <person name="Jocker A."/>
            <person name="Kenton S.M."/>
            <person name="Kim D.J."/>
            <person name="Klee K."/>
            <person name="Lai H."/>
            <person name="Lang C."/>
            <person name="Lin S."/>
            <person name="Macmil S.L."/>
            <person name="Magdelenat G."/>
            <person name="Matthews L."/>
            <person name="McCorrison J."/>
            <person name="Monaghan E.L."/>
            <person name="Mun J.H."/>
            <person name="Najar F.Z."/>
            <person name="Nicholson C."/>
            <person name="Noirot C."/>
            <person name="O'Bleness M."/>
            <person name="Paule C.R."/>
            <person name="Poulain J."/>
            <person name="Prion F."/>
            <person name="Qin B."/>
            <person name="Qu C."/>
            <person name="Retzel E.F."/>
            <person name="Riddle C."/>
            <person name="Sallet E."/>
            <person name="Samain S."/>
            <person name="Samson N."/>
            <person name="Sanders I."/>
            <person name="Saurat O."/>
            <person name="Scarpelli C."/>
            <person name="Schiex T."/>
            <person name="Segurens B."/>
            <person name="Severin A.J."/>
            <person name="Sherrier D.J."/>
            <person name="Shi R."/>
            <person name="Sims S."/>
            <person name="Singer S.R."/>
            <person name="Sinharoy S."/>
            <person name="Sterck L."/>
            <person name="Viollet A."/>
            <person name="Wang B.B."/>
            <person name="Wang K."/>
            <person name="Wang M."/>
            <person name="Wang X."/>
            <person name="Warfsmann J."/>
            <person name="Weissenbach J."/>
            <person name="White D.D."/>
            <person name="White J.D."/>
            <person name="Wiley G.B."/>
            <person name="Wincker P."/>
            <person name="Xing Y."/>
            <person name="Yang L."/>
            <person name="Yao Z."/>
            <person name="Ying F."/>
            <person name="Zhai J."/>
            <person name="Zhou L."/>
            <person name="Zuber A."/>
            <person name="Denarie J."/>
            <person name="Dixon R.A."/>
            <person name="May G.D."/>
            <person name="Schwartz D.C."/>
            <person name="Rogers J."/>
            <person name="Quetier F."/>
            <person name="Town C.D."/>
            <person name="Roe B.A."/>
        </authorList>
    </citation>
    <scope>NUCLEOTIDE SEQUENCE [LARGE SCALE GENOMIC DNA]</scope>
    <source>
        <strain evidence="1">A17</strain>
        <strain evidence="2 3">cv. Jemalong A17</strain>
    </source>
</reference>
<dbReference type="HOGENOM" id="CLU_2530966_0_0_1"/>
<name>A0A072TSW7_MEDTR</name>
<proteinExistence type="predicted"/>
<dbReference type="Proteomes" id="UP000002051">
    <property type="component" value="Unassembled WGS sequence"/>
</dbReference>
<dbReference type="EnsemblPlants" id="KEH16650">
    <property type="protein sequence ID" value="KEH16650"/>
    <property type="gene ID" value="MTR_0125s0030"/>
</dbReference>
<evidence type="ECO:0000313" key="2">
    <source>
        <dbReference type="EnsemblPlants" id="KEH16650"/>
    </source>
</evidence>
<dbReference type="EMBL" id="KL402850">
    <property type="protein sequence ID" value="KEH16650.1"/>
    <property type="molecule type" value="Genomic_DNA"/>
</dbReference>
<protein>
    <submittedName>
        <fullName evidence="1 2">Uncharacterized protein</fullName>
    </submittedName>
</protein>
<evidence type="ECO:0000313" key="3">
    <source>
        <dbReference type="Proteomes" id="UP000002051"/>
    </source>
</evidence>
<keyword evidence="3" id="KW-1185">Reference proteome</keyword>
<evidence type="ECO:0000313" key="1">
    <source>
        <dbReference type="EMBL" id="KEH16650.1"/>
    </source>
</evidence>
<accession>A0A072TSW7</accession>
<gene>
    <name evidence="1" type="ORF">MTR_0125s0030</name>
</gene>
<sequence>MGSTKFSESLTASECHRVAEILPVQQRSADLSKILLLGEEIDRLLWLGEEAWQAVLRLGEEAWQAAVFTLDIIGQNFDNNSKIE</sequence>
<reference evidence="2" key="3">
    <citation type="submission" date="2015-06" db="UniProtKB">
        <authorList>
            <consortium name="EnsemblPlants"/>
        </authorList>
    </citation>
    <scope>IDENTIFICATION</scope>
    <source>
        <strain evidence="2">cv. Jemalong A17</strain>
    </source>
</reference>
<reference evidence="1 3" key="2">
    <citation type="journal article" date="2014" name="BMC Genomics">
        <title>An improved genome release (version Mt4.0) for the model legume Medicago truncatula.</title>
        <authorList>
            <person name="Tang H."/>
            <person name="Krishnakumar V."/>
            <person name="Bidwell S."/>
            <person name="Rosen B."/>
            <person name="Chan A."/>
            <person name="Zhou S."/>
            <person name="Gentzbittel L."/>
            <person name="Childs K.L."/>
            <person name="Yandell M."/>
            <person name="Gundlach H."/>
            <person name="Mayer K.F."/>
            <person name="Schwartz D.C."/>
            <person name="Town C.D."/>
        </authorList>
    </citation>
    <scope>GENOME REANNOTATION</scope>
    <source>
        <strain evidence="1">A17</strain>
        <strain evidence="2 3">cv. Jemalong A17</strain>
    </source>
</reference>
<dbReference type="AlphaFoldDB" id="A0A072TSW7"/>
<dbReference type="PaxDb" id="3880-AES76987"/>